<evidence type="ECO:0000256" key="4">
    <source>
        <dbReference type="ARBA" id="ARBA00023204"/>
    </source>
</evidence>
<dbReference type="PANTHER" id="PTHR23240">
    <property type="entry name" value="DNA CROSS-LINK REPAIR PROTEIN PSO2/SNM1-RELATED"/>
    <property type="match status" value="1"/>
</dbReference>
<dbReference type="GO" id="GO:0003684">
    <property type="term" value="F:damaged DNA binding"/>
    <property type="evidence" value="ECO:0007669"/>
    <property type="project" value="TreeGrafter"/>
</dbReference>
<feature type="region of interest" description="Disordered" evidence="6">
    <location>
        <begin position="656"/>
        <end position="675"/>
    </location>
</feature>
<evidence type="ECO:0000259" key="7">
    <source>
        <dbReference type="SMART" id="SM00849"/>
    </source>
</evidence>
<keyword evidence="5" id="KW-0539">Nucleus</keyword>
<evidence type="ECO:0000313" key="9">
    <source>
        <dbReference type="Proteomes" id="UP000722791"/>
    </source>
</evidence>
<keyword evidence="3" id="KW-0227">DNA damage</keyword>
<dbReference type="InterPro" id="IPR001279">
    <property type="entry name" value="Metallo-B-lactamas"/>
</dbReference>
<dbReference type="SMART" id="SM00849">
    <property type="entry name" value="Lactamase_B"/>
    <property type="match status" value="1"/>
</dbReference>
<dbReference type="Gene3D" id="3.60.15.10">
    <property type="entry name" value="Ribonuclease Z/Hydroxyacylglutathione hydrolase-like"/>
    <property type="match status" value="1"/>
</dbReference>
<organism evidence="8 9">
    <name type="scientific">Volvox reticuliferus</name>
    <dbReference type="NCBI Taxonomy" id="1737510"/>
    <lineage>
        <taxon>Eukaryota</taxon>
        <taxon>Viridiplantae</taxon>
        <taxon>Chlorophyta</taxon>
        <taxon>core chlorophytes</taxon>
        <taxon>Chlorophyceae</taxon>
        <taxon>CS clade</taxon>
        <taxon>Chlamydomonadales</taxon>
        <taxon>Volvocaceae</taxon>
        <taxon>Volvox</taxon>
    </lineage>
</organism>
<dbReference type="PANTHER" id="PTHR23240:SF35">
    <property type="entry name" value="DNA REPAIR METALLO-BETA-LACTAMASE FAMILY PROTEIN-RELATED"/>
    <property type="match status" value="1"/>
</dbReference>
<dbReference type="Proteomes" id="UP000722791">
    <property type="component" value="Unassembled WGS sequence"/>
</dbReference>
<dbReference type="InterPro" id="IPR036866">
    <property type="entry name" value="RibonucZ/Hydroxyglut_hydro"/>
</dbReference>
<dbReference type="SUPFAM" id="SSF56281">
    <property type="entry name" value="Metallo-hydrolase/oxidoreductase"/>
    <property type="match status" value="1"/>
</dbReference>
<evidence type="ECO:0000256" key="1">
    <source>
        <dbReference type="ARBA" id="ARBA00004123"/>
    </source>
</evidence>
<dbReference type="GO" id="GO:0035312">
    <property type="term" value="F:5'-3' DNA exonuclease activity"/>
    <property type="evidence" value="ECO:0007669"/>
    <property type="project" value="TreeGrafter"/>
</dbReference>
<feature type="region of interest" description="Disordered" evidence="6">
    <location>
        <begin position="879"/>
        <end position="902"/>
    </location>
</feature>
<dbReference type="Pfam" id="PF12706">
    <property type="entry name" value="Lactamase_B_2"/>
    <property type="match status" value="1"/>
</dbReference>
<comment type="subcellular location">
    <subcellularLocation>
        <location evidence="1">Nucleus</location>
    </subcellularLocation>
</comment>
<dbReference type="Pfam" id="PF07522">
    <property type="entry name" value="DRMBL"/>
    <property type="match status" value="1"/>
</dbReference>
<feature type="region of interest" description="Disordered" evidence="6">
    <location>
        <begin position="684"/>
        <end position="707"/>
    </location>
</feature>
<dbReference type="AlphaFoldDB" id="A0A8J4GQX1"/>
<feature type="compositionally biased region" description="Basic residues" evidence="6">
    <location>
        <begin position="924"/>
        <end position="939"/>
    </location>
</feature>
<feature type="domain" description="Metallo-beta-lactamase" evidence="7">
    <location>
        <begin position="5"/>
        <end position="156"/>
    </location>
</feature>
<gene>
    <name evidence="8" type="ORF">Vretimale_15239</name>
</gene>
<evidence type="ECO:0000256" key="2">
    <source>
        <dbReference type="ARBA" id="ARBA00010304"/>
    </source>
</evidence>
<accession>A0A8J4GQX1</accession>
<dbReference type="GO" id="GO:0005634">
    <property type="term" value="C:nucleus"/>
    <property type="evidence" value="ECO:0007669"/>
    <property type="project" value="UniProtKB-SubCell"/>
</dbReference>
<feature type="region of interest" description="Disordered" evidence="6">
    <location>
        <begin position="593"/>
        <end position="633"/>
    </location>
</feature>
<dbReference type="GO" id="GO:0006303">
    <property type="term" value="P:double-strand break repair via nonhomologous end joining"/>
    <property type="evidence" value="ECO:0007669"/>
    <property type="project" value="TreeGrafter"/>
</dbReference>
<feature type="compositionally biased region" description="Gly residues" evidence="6">
    <location>
        <begin position="804"/>
        <end position="813"/>
    </location>
</feature>
<comment type="caution">
    <text evidence="8">The sequence shown here is derived from an EMBL/GenBank/DDBJ whole genome shotgun (WGS) entry which is preliminary data.</text>
</comment>
<proteinExistence type="inferred from homology"/>
<dbReference type="Gene3D" id="3.40.50.12650">
    <property type="match status" value="1"/>
</dbReference>
<comment type="similarity">
    <text evidence="2">Belongs to the DNA repair metallo-beta-lactamase (DRMBL) family.</text>
</comment>
<reference evidence="8" key="1">
    <citation type="journal article" date="2021" name="Proc. Natl. Acad. Sci. U.S.A.">
        <title>Three genomes in the algal genus Volvox reveal the fate of a haploid sex-determining region after a transition to homothallism.</title>
        <authorList>
            <person name="Yamamoto K."/>
            <person name="Hamaji T."/>
            <person name="Kawai-Toyooka H."/>
            <person name="Matsuzaki R."/>
            <person name="Takahashi F."/>
            <person name="Nishimura Y."/>
            <person name="Kawachi M."/>
            <person name="Noguchi H."/>
            <person name="Minakuchi Y."/>
            <person name="Umen J.G."/>
            <person name="Toyoda A."/>
            <person name="Nozaki H."/>
        </authorList>
    </citation>
    <scope>NUCLEOTIDE SEQUENCE</scope>
    <source>
        <strain evidence="8">NIES-3785</strain>
    </source>
</reference>
<name>A0A8J4GQX1_9CHLO</name>
<evidence type="ECO:0000256" key="3">
    <source>
        <dbReference type="ARBA" id="ARBA00022763"/>
    </source>
</evidence>
<feature type="region of interest" description="Disordered" evidence="6">
    <location>
        <begin position="914"/>
        <end position="956"/>
    </location>
</feature>
<evidence type="ECO:0000313" key="8">
    <source>
        <dbReference type="EMBL" id="GIM11808.1"/>
    </source>
</evidence>
<evidence type="ECO:0000256" key="5">
    <source>
        <dbReference type="ARBA" id="ARBA00023242"/>
    </source>
</evidence>
<feature type="region of interest" description="Disordered" evidence="6">
    <location>
        <begin position="310"/>
        <end position="329"/>
    </location>
</feature>
<dbReference type="CDD" id="cd16273">
    <property type="entry name" value="SNM1A-1C-like_MBL-fold"/>
    <property type="match status" value="1"/>
</dbReference>
<feature type="compositionally biased region" description="Gly residues" evidence="6">
    <location>
        <begin position="694"/>
        <end position="707"/>
    </location>
</feature>
<keyword evidence="4" id="KW-0234">DNA repair</keyword>
<feature type="non-terminal residue" evidence="8">
    <location>
        <position position="983"/>
    </location>
</feature>
<sequence length="983" mass="100566">MAAQAVPAHKVIPGTGGGIVVDAFRYAHPGVKAYFLTHAHSDHYSGLTDNWCNGPIYCSEITARLVVHLCGVDPSHLRPLPMKQPVMVAGVEVTLVGANHCPGAVQLLFRLPGSGARYLHCGDMRFCSSMTSCPLLGAWRGCDAVFLDTTYCHPKHTFPLQEESVDYVVRTLAGLLEEDRAAEAEGTVPLAAVDAATGALREVKKGDPAAAVGSTAAALAALSDDPPGGTWATPEVANKPQDTEKSAVHDAVPASGFPGDETIAPEGSDNVCSGTVSGVGFGAILATNAPLSDAAAATGTVPAAGARFVRTKRSGESTDSGSAELNAPPEGKELGLAEAAGEGPVGEVAAVGSGGGGGPFRRLYLVSTYVIGKERILLAIRQRCGVRVYVPETKLAVLRLLGLPDQQLADTFTTDPRATPVHVVPWGTLGDTWPFFRPNFVNMQRIAEEMGAPAVVGFCPTGWLYEMKRAAFPVRTRGSLSVHLVPYSEHSSYAELREYVRWLKPQQVIPTVGVGGDDGERNRAAMLKHFRTLVDETASKARFLAGMRNRATATAVAAALPQALAVVQLSDRGVDNGGDLTAAAAAAAAAAGQADVGHSPESLEWPKWTTAPRRHPRASEDEPEAGGCPGLTKRNRSAIQAGGKVRGGLQEACVDHGQRQDPAAAAARPVPPLTGVDGTAVIFIDSSSSSSDGGTSGDGGSEGEYAGGGRSVSCRAGCVTLQDDGGAGAPGERGVLQGGEAPVPPLRDCRAAHLSGTAPGGGNSGDPSWDDLGTMEVKPEGEGEEDGCCRGPSCGWPQAEKGGELQGGQGGGEQSVRSMTPSPPPPLLLLPLPLQQLMAVMGSGASIKDAERLLAAARNDVVAAANLYFDRGLASIPPSPGASGAAHRGGKPPLPPTSGRSGLTVAFPVAATTAAVTEGGGGRSRPRKRARVTAPHRRVTAAATGASRPPPGGQRSIAAFFAPRSGSGVVAGMAPAGRGGGGG</sequence>
<evidence type="ECO:0000256" key="6">
    <source>
        <dbReference type="SAM" id="MobiDB-lite"/>
    </source>
</evidence>
<feature type="region of interest" description="Disordered" evidence="6">
    <location>
        <begin position="725"/>
        <end position="828"/>
    </location>
</feature>
<protein>
    <recommendedName>
        <fullName evidence="7">Metallo-beta-lactamase domain-containing protein</fullName>
    </recommendedName>
</protein>
<dbReference type="EMBL" id="BNCQ01000040">
    <property type="protein sequence ID" value="GIM11808.1"/>
    <property type="molecule type" value="Genomic_DNA"/>
</dbReference>
<dbReference type="GO" id="GO:0036297">
    <property type="term" value="P:interstrand cross-link repair"/>
    <property type="evidence" value="ECO:0007669"/>
    <property type="project" value="TreeGrafter"/>
</dbReference>
<dbReference type="InterPro" id="IPR011084">
    <property type="entry name" value="DRMBL"/>
</dbReference>